<dbReference type="SMART" id="SM00320">
    <property type="entry name" value="WD40"/>
    <property type="match status" value="3"/>
</dbReference>
<keyword evidence="7" id="KW-1185">Reference proteome</keyword>
<evidence type="ECO:0000313" key="7">
    <source>
        <dbReference type="Proteomes" id="UP000316726"/>
    </source>
</evidence>
<dbReference type="Gene3D" id="2.130.10.10">
    <property type="entry name" value="YVTN repeat-like/Quinoprotein amine dehydrogenase"/>
    <property type="match status" value="1"/>
</dbReference>
<dbReference type="EMBL" id="CP031041">
    <property type="protein sequence ID" value="QDZ22572.1"/>
    <property type="molecule type" value="Genomic_DNA"/>
</dbReference>
<dbReference type="InterPro" id="IPR036047">
    <property type="entry name" value="F-box-like_dom_sf"/>
</dbReference>
<feature type="domain" description="F-box" evidence="5">
    <location>
        <begin position="185"/>
        <end position="232"/>
    </location>
</feature>
<dbReference type="PANTHER" id="PTHR22847:SF637">
    <property type="entry name" value="WD REPEAT DOMAIN 5B"/>
    <property type="match status" value="1"/>
</dbReference>
<dbReference type="SUPFAM" id="SSF50978">
    <property type="entry name" value="WD40 repeat-like"/>
    <property type="match status" value="1"/>
</dbReference>
<dbReference type="STRING" id="1764295.A0A5B8MT61"/>
<dbReference type="InterPro" id="IPR036322">
    <property type="entry name" value="WD40_repeat_dom_sf"/>
</dbReference>
<dbReference type="SUPFAM" id="SSF81383">
    <property type="entry name" value="F-box domain"/>
    <property type="match status" value="1"/>
</dbReference>
<keyword evidence="2" id="KW-0677">Repeat</keyword>
<gene>
    <name evidence="6" type="ORF">A3770_08p50900</name>
</gene>
<dbReference type="Gene3D" id="1.20.1280.50">
    <property type="match status" value="1"/>
</dbReference>
<dbReference type="Pfam" id="PF12937">
    <property type="entry name" value="F-box-like"/>
    <property type="match status" value="1"/>
</dbReference>
<evidence type="ECO:0000259" key="5">
    <source>
        <dbReference type="PROSITE" id="PS50181"/>
    </source>
</evidence>
<feature type="region of interest" description="Disordered" evidence="4">
    <location>
        <begin position="42"/>
        <end position="63"/>
    </location>
</feature>
<accession>A0A5B8MT61</accession>
<evidence type="ECO:0000313" key="6">
    <source>
        <dbReference type="EMBL" id="QDZ22572.1"/>
    </source>
</evidence>
<evidence type="ECO:0000256" key="3">
    <source>
        <dbReference type="PROSITE-ProRule" id="PRU00221"/>
    </source>
</evidence>
<feature type="region of interest" description="Disordered" evidence="4">
    <location>
        <begin position="587"/>
        <end position="625"/>
    </location>
</feature>
<dbReference type="InterPro" id="IPR001680">
    <property type="entry name" value="WD40_rpt"/>
</dbReference>
<feature type="compositionally biased region" description="Basic residues" evidence="4">
    <location>
        <begin position="1"/>
        <end position="12"/>
    </location>
</feature>
<dbReference type="PROSITE" id="PS50181">
    <property type="entry name" value="FBOX"/>
    <property type="match status" value="1"/>
</dbReference>
<protein>
    <recommendedName>
        <fullName evidence="5">F-box domain-containing protein</fullName>
    </recommendedName>
</protein>
<evidence type="ECO:0000256" key="4">
    <source>
        <dbReference type="SAM" id="MobiDB-lite"/>
    </source>
</evidence>
<dbReference type="SMART" id="SM00256">
    <property type="entry name" value="FBOX"/>
    <property type="match status" value="1"/>
</dbReference>
<dbReference type="InterPro" id="IPR015943">
    <property type="entry name" value="WD40/YVTN_repeat-like_dom_sf"/>
</dbReference>
<feature type="region of interest" description="Disordered" evidence="4">
    <location>
        <begin position="1"/>
        <end position="20"/>
    </location>
</feature>
<dbReference type="PROSITE" id="PS50082">
    <property type="entry name" value="WD_REPEATS_2"/>
    <property type="match status" value="1"/>
</dbReference>
<dbReference type="Proteomes" id="UP000316726">
    <property type="component" value="Chromosome 8"/>
</dbReference>
<reference evidence="6 7" key="1">
    <citation type="submission" date="2018-07" db="EMBL/GenBank/DDBJ databases">
        <title>The complete nuclear genome of the prasinophyte Chloropicon primus (CCMP1205).</title>
        <authorList>
            <person name="Pombert J.-F."/>
            <person name="Otis C."/>
            <person name="Turmel M."/>
            <person name="Lemieux C."/>
        </authorList>
    </citation>
    <scope>NUCLEOTIDE SEQUENCE [LARGE SCALE GENOMIC DNA]</scope>
    <source>
        <strain evidence="6 7">CCMP1205</strain>
    </source>
</reference>
<dbReference type="Pfam" id="PF00400">
    <property type="entry name" value="WD40"/>
    <property type="match status" value="2"/>
</dbReference>
<dbReference type="InterPro" id="IPR001810">
    <property type="entry name" value="F-box_dom"/>
</dbReference>
<evidence type="ECO:0000256" key="1">
    <source>
        <dbReference type="ARBA" id="ARBA00022574"/>
    </source>
</evidence>
<keyword evidence="1 3" id="KW-0853">WD repeat</keyword>
<proteinExistence type="predicted"/>
<dbReference type="PANTHER" id="PTHR22847">
    <property type="entry name" value="WD40 REPEAT PROTEIN"/>
    <property type="match status" value="1"/>
</dbReference>
<name>A0A5B8MT61_9CHLO</name>
<evidence type="ECO:0000256" key="2">
    <source>
        <dbReference type="ARBA" id="ARBA00022737"/>
    </source>
</evidence>
<sequence length="625" mass="69079">MSSSHHPSRGRGGRREASLPIDVASTSSSSYLSSPSASRAARFSPALGTSPTSSSYGSSPKLGSASTASAAKSWYAKMKYSDLYDTSDIEVGFLKDEVGEKRRSGMGAWSERVQSVIVDLPFEEFAREVDSYKKTSAGDVGGEGGRPQKHNHFHRVNPRSYSCSPLNSLMGGLSVRLAADESRYACTEDVLPDEAWLLILEEIGVKELCVVCSVSKHLNGLVHSSPYLWMKLYKNTFGIEPETEWSAKVVKHVLCKSERSASKWLDAKPSKKYVGFKSTAVLTMDDSHAISGDGQNLRVWVHKNDRRIKTLKGHTANISCIGFDTNHISSGDVTGHLKLWSMDELRNIRSLRAHADTVSDTLHFQTLCITCSLDGFIKVWDAAQAHPLVLTLEGNARLYNMCMHGARNRLYSVGSDIVGWDLETAQPALRIREDETMITDPDEYYGYPVDVWPGTGNCSKALANNGNLLASAGKGIVNVYDIRTSERCCTWDVGEGFDRDVQGDVTGLDLDDWKLVVGFKGREGIGVYDVRSASSGSMKTEPVMELRPPERSRRIACFGVFDSYAVAGLEGDHQCYLWNFDQTHVAEGGSDDDDEARHAHQSRKQKKKKGRCAKERKKYPKRTTR</sequence>
<feature type="repeat" description="WD" evidence="3">
    <location>
        <begin position="311"/>
        <end position="350"/>
    </location>
</feature>
<dbReference type="AlphaFoldDB" id="A0A5B8MT61"/>
<dbReference type="GO" id="GO:1990234">
    <property type="term" value="C:transferase complex"/>
    <property type="evidence" value="ECO:0007669"/>
    <property type="project" value="UniProtKB-ARBA"/>
</dbReference>
<dbReference type="OrthoDB" id="674604at2759"/>
<feature type="compositionally biased region" description="Basic residues" evidence="4">
    <location>
        <begin position="599"/>
        <end position="625"/>
    </location>
</feature>
<organism evidence="6 7">
    <name type="scientific">Chloropicon primus</name>
    <dbReference type="NCBI Taxonomy" id="1764295"/>
    <lineage>
        <taxon>Eukaryota</taxon>
        <taxon>Viridiplantae</taxon>
        <taxon>Chlorophyta</taxon>
        <taxon>Chloropicophyceae</taxon>
        <taxon>Chloropicales</taxon>
        <taxon>Chloropicaceae</taxon>
        <taxon>Chloropicon</taxon>
    </lineage>
</organism>